<evidence type="ECO:0000259" key="1">
    <source>
        <dbReference type="Pfam" id="PF13519"/>
    </source>
</evidence>
<dbReference type="InterPro" id="IPR036465">
    <property type="entry name" value="vWFA_dom_sf"/>
</dbReference>
<dbReference type="SUPFAM" id="SSF53300">
    <property type="entry name" value="vWA-like"/>
    <property type="match status" value="1"/>
</dbReference>
<proteinExistence type="predicted"/>
<dbReference type="Pfam" id="PF13519">
    <property type="entry name" value="VWA_2"/>
    <property type="match status" value="1"/>
</dbReference>
<name>A0A8H5HE26_9AGAR</name>
<evidence type="ECO:0000313" key="2">
    <source>
        <dbReference type="EMBL" id="KAF5381826.1"/>
    </source>
</evidence>
<keyword evidence="3" id="KW-1185">Reference proteome</keyword>
<gene>
    <name evidence="2" type="ORF">D9757_008329</name>
</gene>
<organism evidence="2 3">
    <name type="scientific">Collybiopsis confluens</name>
    <dbReference type="NCBI Taxonomy" id="2823264"/>
    <lineage>
        <taxon>Eukaryota</taxon>
        <taxon>Fungi</taxon>
        <taxon>Dikarya</taxon>
        <taxon>Basidiomycota</taxon>
        <taxon>Agaricomycotina</taxon>
        <taxon>Agaricomycetes</taxon>
        <taxon>Agaricomycetidae</taxon>
        <taxon>Agaricales</taxon>
        <taxon>Marasmiineae</taxon>
        <taxon>Omphalotaceae</taxon>
        <taxon>Collybiopsis</taxon>
    </lineage>
</organism>
<feature type="domain" description="VWFA" evidence="1">
    <location>
        <begin position="76"/>
        <end position="186"/>
    </location>
</feature>
<sequence length="250" mass="27599">MITQSTSIGPEHAATASEPAQPSYCVLPMFHARAISPKTGITSVARIRQRFNKHSICMLIMALHLNGQIDFDMQRMFVIDRSSSMSYADRRPLANTPTTALISRNCNNRLGATSRNAALVTSGGHAGRRDAYSVILFDDRVSIPLSNDFTSSPAQLLNAVLRYETGDRTNYAIALNAVPNCMTQHWSTERKLLSFHSVAFGPHNSTLKWMAHIARDIQNRAPKDHLVPATAYLESSYAEALDSVDVFGFT</sequence>
<accession>A0A8H5HE26</accession>
<dbReference type="InterPro" id="IPR002035">
    <property type="entry name" value="VWF_A"/>
</dbReference>
<dbReference type="Gene3D" id="3.40.50.410">
    <property type="entry name" value="von Willebrand factor, type A domain"/>
    <property type="match status" value="1"/>
</dbReference>
<dbReference type="Proteomes" id="UP000518752">
    <property type="component" value="Unassembled WGS sequence"/>
</dbReference>
<reference evidence="2 3" key="1">
    <citation type="journal article" date="2020" name="ISME J.">
        <title>Uncovering the hidden diversity of litter-decomposition mechanisms in mushroom-forming fungi.</title>
        <authorList>
            <person name="Floudas D."/>
            <person name="Bentzer J."/>
            <person name="Ahren D."/>
            <person name="Johansson T."/>
            <person name="Persson P."/>
            <person name="Tunlid A."/>
        </authorList>
    </citation>
    <scope>NUCLEOTIDE SEQUENCE [LARGE SCALE GENOMIC DNA]</scope>
    <source>
        <strain evidence="2 3">CBS 406.79</strain>
    </source>
</reference>
<comment type="caution">
    <text evidence="2">The sequence shown here is derived from an EMBL/GenBank/DDBJ whole genome shotgun (WGS) entry which is preliminary data.</text>
</comment>
<evidence type="ECO:0000313" key="3">
    <source>
        <dbReference type="Proteomes" id="UP000518752"/>
    </source>
</evidence>
<dbReference type="OrthoDB" id="3062987at2759"/>
<dbReference type="EMBL" id="JAACJN010000056">
    <property type="protein sequence ID" value="KAF5381826.1"/>
    <property type="molecule type" value="Genomic_DNA"/>
</dbReference>
<dbReference type="AlphaFoldDB" id="A0A8H5HE26"/>
<protein>
    <recommendedName>
        <fullName evidence="1">VWFA domain-containing protein</fullName>
    </recommendedName>
</protein>